<accession>V4PML0</accession>
<dbReference type="STRING" id="1121022.GCA_000376105_01891"/>
<dbReference type="PATRIC" id="fig|1121022.4.peg.3224"/>
<dbReference type="GO" id="GO:0000160">
    <property type="term" value="P:phosphorelay signal transduction system"/>
    <property type="evidence" value="ECO:0007669"/>
    <property type="project" value="InterPro"/>
</dbReference>
<dbReference type="AlphaFoldDB" id="V4PML0"/>
<dbReference type="EMBL" id="AWGB01000037">
    <property type="protein sequence ID" value="ESQ88519.1"/>
    <property type="molecule type" value="Genomic_DNA"/>
</dbReference>
<dbReference type="Gene3D" id="1.20.120.160">
    <property type="entry name" value="HPT domain"/>
    <property type="match status" value="1"/>
</dbReference>
<dbReference type="InterPro" id="IPR036641">
    <property type="entry name" value="HPT_dom_sf"/>
</dbReference>
<dbReference type="SUPFAM" id="SSF47226">
    <property type="entry name" value="Histidine-containing phosphotransfer domain, HPT domain"/>
    <property type="match status" value="1"/>
</dbReference>
<dbReference type="eggNOG" id="COG2198">
    <property type="taxonomic scope" value="Bacteria"/>
</dbReference>
<gene>
    <name evidence="1" type="ORF">ABENE_15855</name>
</gene>
<protein>
    <recommendedName>
        <fullName evidence="3">Histidine phosphotransferase</fullName>
    </recommendedName>
</protein>
<name>V4PML0_9CAUL</name>
<evidence type="ECO:0000313" key="2">
    <source>
        <dbReference type="Proteomes" id="UP000017837"/>
    </source>
</evidence>
<sequence>MSMPEKAQIIQVPNTLRAKVGGRLGALDNEAIAKAEAALADLSTHFETWLMDEIKKLEDVQLVIKEEGLNPINADQLFYRAHDLKGLGTTYGFPLITRISGSLCKVLDEEDKRAIAPWKLVEAHMDAIRAVVRGQIKTEDHPVGKVLTETLEARVKEHLEAHNLMTT</sequence>
<organism evidence="1 2">
    <name type="scientific">Asticcacaulis benevestitus DSM 16100 = ATCC BAA-896</name>
    <dbReference type="NCBI Taxonomy" id="1121022"/>
    <lineage>
        <taxon>Bacteria</taxon>
        <taxon>Pseudomonadati</taxon>
        <taxon>Pseudomonadota</taxon>
        <taxon>Alphaproteobacteria</taxon>
        <taxon>Caulobacterales</taxon>
        <taxon>Caulobacteraceae</taxon>
        <taxon>Asticcacaulis</taxon>
    </lineage>
</organism>
<evidence type="ECO:0008006" key="3">
    <source>
        <dbReference type="Google" id="ProtNLM"/>
    </source>
</evidence>
<dbReference type="Proteomes" id="UP000017837">
    <property type="component" value="Unassembled WGS sequence"/>
</dbReference>
<comment type="caution">
    <text evidence="1">The sequence shown here is derived from an EMBL/GenBank/DDBJ whole genome shotgun (WGS) entry which is preliminary data.</text>
</comment>
<keyword evidence="2" id="KW-1185">Reference proteome</keyword>
<reference evidence="1 2" key="1">
    <citation type="journal article" date="2014" name="Nature">
        <title>Sequential evolution of bacterial morphology by co-option of a developmental regulator.</title>
        <authorList>
            <person name="Jiang C."/>
            <person name="Brown P.J."/>
            <person name="Ducret A."/>
            <person name="Brun Y.V."/>
        </authorList>
    </citation>
    <scope>NUCLEOTIDE SEQUENCE [LARGE SCALE GENOMIC DNA]</scope>
    <source>
        <strain evidence="1 2">DSM 16100</strain>
    </source>
</reference>
<evidence type="ECO:0000313" key="1">
    <source>
        <dbReference type="EMBL" id="ESQ88519.1"/>
    </source>
</evidence>
<proteinExistence type="predicted"/>